<dbReference type="InterPro" id="IPR021457">
    <property type="entry name" value="DUF3108"/>
</dbReference>
<dbReference type="RefSeq" id="WP_251779276.1">
    <property type="nucleotide sequence ID" value="NZ_JAMKFE010000008.1"/>
</dbReference>
<proteinExistence type="predicted"/>
<organism evidence="2 3">
    <name type="scientific">Caldimonas mangrovi</name>
    <dbReference type="NCBI Taxonomy" id="2944811"/>
    <lineage>
        <taxon>Bacteria</taxon>
        <taxon>Pseudomonadati</taxon>
        <taxon>Pseudomonadota</taxon>
        <taxon>Betaproteobacteria</taxon>
        <taxon>Burkholderiales</taxon>
        <taxon>Sphaerotilaceae</taxon>
        <taxon>Caldimonas</taxon>
    </lineage>
</organism>
<evidence type="ECO:0000256" key="1">
    <source>
        <dbReference type="SAM" id="MobiDB-lite"/>
    </source>
</evidence>
<evidence type="ECO:0000313" key="2">
    <source>
        <dbReference type="EMBL" id="MCM5680832.1"/>
    </source>
</evidence>
<dbReference type="EMBL" id="JAMKFE010000008">
    <property type="protein sequence ID" value="MCM5680832.1"/>
    <property type="molecule type" value="Genomic_DNA"/>
</dbReference>
<feature type="region of interest" description="Disordered" evidence="1">
    <location>
        <begin position="73"/>
        <end position="139"/>
    </location>
</feature>
<dbReference type="Proteomes" id="UP001165541">
    <property type="component" value="Unassembled WGS sequence"/>
</dbReference>
<gene>
    <name evidence="2" type="ORF">M8A51_15005</name>
</gene>
<keyword evidence="3" id="KW-1185">Reference proteome</keyword>
<comment type="caution">
    <text evidence="2">The sequence shown here is derived from an EMBL/GenBank/DDBJ whole genome shotgun (WGS) entry which is preliminary data.</text>
</comment>
<sequence>MDRPALSALAPVPRRGRRGAAFVGLLLAVLAAHLWVSEEMATMLAEIDAAPMVERLEAVYARMLQPAAPPVVAPPAPAAAPRPQRRVAPPQAAASEPEAVVAEDAVAPEAGLAPPTDESAAEPLPQPEEPRLVDAPADAGPPAAQGMPFEWPPSTRMSYTLYGYYRGEVHGSAQVEWIRAGDRYQVHIDVLVGPGFAPLMARRMSSDGRITPHGLAPEVYEEETRVAFRTRRAAVRFGPEWITLNNGREVPAPLGVQDTASQFVQLTYRLMLQPELLTPGRAIEFPLALPRRQDRWYYDVVGADNLATPFGEVQAFHLRPRRETKRRDELMADVWFAPTLLYLPVRIVIRQDEQNYVDLTISKLPEVAAPAASGATPGTPP</sequence>
<evidence type="ECO:0000313" key="3">
    <source>
        <dbReference type="Proteomes" id="UP001165541"/>
    </source>
</evidence>
<protein>
    <submittedName>
        <fullName evidence="2">DUF3108 domain-containing protein</fullName>
    </submittedName>
</protein>
<accession>A0ABT0YQ14</accession>
<name>A0ABT0YQ14_9BURK</name>
<dbReference type="Pfam" id="PF11306">
    <property type="entry name" value="DUF3108"/>
    <property type="match status" value="1"/>
</dbReference>
<reference evidence="2" key="1">
    <citation type="submission" date="2022-05" db="EMBL/GenBank/DDBJ databases">
        <title>Schlegelella sp. nov., isolated from mangrove soil.</title>
        <authorList>
            <person name="Liu Y."/>
            <person name="Ge X."/>
            <person name="Liu W."/>
        </authorList>
    </citation>
    <scope>NUCLEOTIDE SEQUENCE</scope>
    <source>
        <strain evidence="2">S2-27</strain>
    </source>
</reference>
<feature type="compositionally biased region" description="Low complexity" evidence="1">
    <location>
        <begin position="81"/>
        <end position="110"/>
    </location>
</feature>